<dbReference type="Proteomes" id="UP000024635">
    <property type="component" value="Unassembled WGS sequence"/>
</dbReference>
<comment type="caution">
    <text evidence="1">The sequence shown here is derived from an EMBL/GenBank/DDBJ whole genome shotgun (WGS) entry which is preliminary data.</text>
</comment>
<evidence type="ECO:0000313" key="1">
    <source>
        <dbReference type="EMBL" id="EYB82329.1"/>
    </source>
</evidence>
<organism evidence="1 2">
    <name type="scientific">Ancylostoma ceylanicum</name>
    <dbReference type="NCBI Taxonomy" id="53326"/>
    <lineage>
        <taxon>Eukaryota</taxon>
        <taxon>Metazoa</taxon>
        <taxon>Ecdysozoa</taxon>
        <taxon>Nematoda</taxon>
        <taxon>Chromadorea</taxon>
        <taxon>Rhabditida</taxon>
        <taxon>Rhabditina</taxon>
        <taxon>Rhabditomorpha</taxon>
        <taxon>Strongyloidea</taxon>
        <taxon>Ancylostomatidae</taxon>
        <taxon>Ancylostomatinae</taxon>
        <taxon>Ancylostoma</taxon>
    </lineage>
</organism>
<reference evidence="2" key="1">
    <citation type="journal article" date="2015" name="Nat. Genet.">
        <title>The genome and transcriptome of the zoonotic hookworm Ancylostoma ceylanicum identify infection-specific gene families.</title>
        <authorList>
            <person name="Schwarz E.M."/>
            <person name="Hu Y."/>
            <person name="Antoshechkin I."/>
            <person name="Miller M.M."/>
            <person name="Sternberg P.W."/>
            <person name="Aroian R.V."/>
        </authorList>
    </citation>
    <scope>NUCLEOTIDE SEQUENCE</scope>
    <source>
        <strain evidence="2">HY135</strain>
    </source>
</reference>
<proteinExistence type="predicted"/>
<sequence>MKMELFLNETVVSAFPAFTGISAEINMVSGERVTSTSTSILLPSDGVKGESDICEVPISSRSQIQGVEGTLIADVTSPHGKNHRIVFYRDINVFAFELLDTSQRHSITYRLDELLCVRTKPVKIKRGIPIAEEELVSPEDSTLYFNFVFKKDKYRWRLKQLPVTFQTKSERDYWKSIITATLSGVRNRPKNIIVFINPFGGKGKAQSIFQNNRSESGSSVLSVHYTTKRLIVLRQSSTSAQVRYDENNHVRDLTHQCFPPSCGFPHSSRSLAADE</sequence>
<dbReference type="AlphaFoldDB" id="A0A016RWH2"/>
<gene>
    <name evidence="1" type="primary">Acey_s0362.g3510</name>
    <name evidence="1" type="ORF">Y032_0362g3510</name>
</gene>
<dbReference type="EMBL" id="JARK01001698">
    <property type="protein sequence ID" value="EYB82329.1"/>
    <property type="molecule type" value="Genomic_DNA"/>
</dbReference>
<protein>
    <submittedName>
        <fullName evidence="1">Uncharacterized protein</fullName>
    </submittedName>
</protein>
<evidence type="ECO:0000313" key="2">
    <source>
        <dbReference type="Proteomes" id="UP000024635"/>
    </source>
</evidence>
<name>A0A016RWH2_9BILA</name>
<dbReference type="OrthoDB" id="5866632at2759"/>
<keyword evidence="2" id="KW-1185">Reference proteome</keyword>
<dbReference type="STRING" id="53326.A0A016RWH2"/>
<accession>A0A016RWH2</accession>